<keyword evidence="2" id="KW-0732">Signal</keyword>
<gene>
    <name evidence="3" type="ORF">D7X32_17915</name>
</gene>
<evidence type="ECO:0000256" key="1">
    <source>
        <dbReference type="SAM" id="MobiDB-lite"/>
    </source>
</evidence>
<evidence type="ECO:0000256" key="2">
    <source>
        <dbReference type="SAM" id="SignalP"/>
    </source>
</evidence>
<organism evidence="3 4">
    <name type="scientific">Corallococcus carmarthensis</name>
    <dbReference type="NCBI Taxonomy" id="2316728"/>
    <lineage>
        <taxon>Bacteria</taxon>
        <taxon>Pseudomonadati</taxon>
        <taxon>Myxococcota</taxon>
        <taxon>Myxococcia</taxon>
        <taxon>Myxococcales</taxon>
        <taxon>Cystobacterineae</taxon>
        <taxon>Myxococcaceae</taxon>
        <taxon>Corallococcus</taxon>
    </lineage>
</organism>
<dbReference type="EMBL" id="RAWE01000059">
    <property type="protein sequence ID" value="RKH02090.1"/>
    <property type="molecule type" value="Genomic_DNA"/>
</dbReference>
<feature type="compositionally biased region" description="Low complexity" evidence="1">
    <location>
        <begin position="31"/>
        <end position="41"/>
    </location>
</feature>
<dbReference type="RefSeq" id="WP_120603769.1">
    <property type="nucleotide sequence ID" value="NZ_RAWE01000059.1"/>
</dbReference>
<feature type="region of interest" description="Disordered" evidence="1">
    <location>
        <begin position="21"/>
        <end position="72"/>
    </location>
</feature>
<protein>
    <recommendedName>
        <fullName evidence="5">Lipoprotein</fullName>
    </recommendedName>
</protein>
<dbReference type="Proteomes" id="UP000268313">
    <property type="component" value="Unassembled WGS sequence"/>
</dbReference>
<reference evidence="4" key="1">
    <citation type="submission" date="2018-09" db="EMBL/GenBank/DDBJ databases">
        <authorList>
            <person name="Livingstone P.G."/>
            <person name="Whitworth D.E."/>
        </authorList>
    </citation>
    <scope>NUCLEOTIDE SEQUENCE [LARGE SCALE GENOMIC DNA]</scope>
    <source>
        <strain evidence="4">CA043D</strain>
    </source>
</reference>
<evidence type="ECO:0008006" key="5">
    <source>
        <dbReference type="Google" id="ProtNLM"/>
    </source>
</evidence>
<sequence length="168" mass="17154">MNARSLLLSAVLLLGPVACSTPSSPTAQPSGGDAPGAAAPADLKRTEVQTPEGIANEPGTAAPTPSPGDATMTTSTVYIVKDNGKRCFAPPCDHYDLFSADAPDKKIQSFHEIDLSAVTGGDNEKAGELMQRAFKGGPGLKVEGSLDKRLKAGPAGDAIVLRATRVVG</sequence>
<evidence type="ECO:0000313" key="4">
    <source>
        <dbReference type="Proteomes" id="UP000268313"/>
    </source>
</evidence>
<evidence type="ECO:0000313" key="3">
    <source>
        <dbReference type="EMBL" id="RKH02090.1"/>
    </source>
</evidence>
<dbReference type="OrthoDB" id="5520496at2"/>
<accession>A0A3A8K244</accession>
<comment type="caution">
    <text evidence="3">The sequence shown here is derived from an EMBL/GenBank/DDBJ whole genome shotgun (WGS) entry which is preliminary data.</text>
</comment>
<name>A0A3A8K244_9BACT</name>
<dbReference type="AlphaFoldDB" id="A0A3A8K244"/>
<keyword evidence="4" id="KW-1185">Reference proteome</keyword>
<feature type="chain" id="PRO_5017286395" description="Lipoprotein" evidence="2">
    <location>
        <begin position="21"/>
        <end position="168"/>
    </location>
</feature>
<proteinExistence type="predicted"/>
<feature type="signal peptide" evidence="2">
    <location>
        <begin position="1"/>
        <end position="20"/>
    </location>
</feature>